<dbReference type="AlphaFoldDB" id="A0AAV7VT67"/>
<keyword evidence="2" id="KW-1185">Reference proteome</keyword>
<organism evidence="1 2">
    <name type="scientific">Pleurodeles waltl</name>
    <name type="common">Iberian ribbed newt</name>
    <dbReference type="NCBI Taxonomy" id="8319"/>
    <lineage>
        <taxon>Eukaryota</taxon>
        <taxon>Metazoa</taxon>
        <taxon>Chordata</taxon>
        <taxon>Craniata</taxon>
        <taxon>Vertebrata</taxon>
        <taxon>Euteleostomi</taxon>
        <taxon>Amphibia</taxon>
        <taxon>Batrachia</taxon>
        <taxon>Caudata</taxon>
        <taxon>Salamandroidea</taxon>
        <taxon>Salamandridae</taxon>
        <taxon>Pleurodelinae</taxon>
        <taxon>Pleurodeles</taxon>
    </lineage>
</organism>
<gene>
    <name evidence="1" type="ORF">NDU88_007218</name>
</gene>
<comment type="caution">
    <text evidence="1">The sequence shown here is derived from an EMBL/GenBank/DDBJ whole genome shotgun (WGS) entry which is preliminary data.</text>
</comment>
<name>A0AAV7VT67_PLEWA</name>
<dbReference type="Proteomes" id="UP001066276">
    <property type="component" value="Chromosome 2_1"/>
</dbReference>
<sequence length="150" mass="16257">MSPRRLGLLTPPPPAGIQEASFTTHDLLQPCFRRLLGYAPVLRADSGALTTPGTPPVLTGWHDGTHKLVFLTAGVRALEKGSYMAAILATPQCLFLKAALVHFKSTGSLKKRFPSENANVGMRCSVRYRTPSLLLSQSQGFKNSNLPNEL</sequence>
<evidence type="ECO:0000313" key="2">
    <source>
        <dbReference type="Proteomes" id="UP001066276"/>
    </source>
</evidence>
<reference evidence="1" key="1">
    <citation type="journal article" date="2022" name="bioRxiv">
        <title>Sequencing and chromosome-scale assembly of the giantPleurodeles waltlgenome.</title>
        <authorList>
            <person name="Brown T."/>
            <person name="Elewa A."/>
            <person name="Iarovenko S."/>
            <person name="Subramanian E."/>
            <person name="Araus A.J."/>
            <person name="Petzold A."/>
            <person name="Susuki M."/>
            <person name="Suzuki K.-i.T."/>
            <person name="Hayashi T."/>
            <person name="Toyoda A."/>
            <person name="Oliveira C."/>
            <person name="Osipova E."/>
            <person name="Leigh N.D."/>
            <person name="Simon A."/>
            <person name="Yun M.H."/>
        </authorList>
    </citation>
    <scope>NUCLEOTIDE SEQUENCE</scope>
    <source>
        <strain evidence="1">20211129_DDA</strain>
        <tissue evidence="1">Liver</tissue>
    </source>
</reference>
<proteinExistence type="predicted"/>
<accession>A0AAV7VT67</accession>
<dbReference type="EMBL" id="JANPWB010000003">
    <property type="protein sequence ID" value="KAJ1203432.1"/>
    <property type="molecule type" value="Genomic_DNA"/>
</dbReference>
<protein>
    <submittedName>
        <fullName evidence="1">Uncharacterized protein</fullName>
    </submittedName>
</protein>
<evidence type="ECO:0000313" key="1">
    <source>
        <dbReference type="EMBL" id="KAJ1203432.1"/>
    </source>
</evidence>